<reference evidence="1 2" key="1">
    <citation type="submission" date="2017-07" db="EMBL/GenBank/DDBJ databases">
        <title>Leptospira spp. isolated from tropical soils.</title>
        <authorList>
            <person name="Thibeaux R."/>
            <person name="Iraola G."/>
            <person name="Ferres I."/>
            <person name="Bierque E."/>
            <person name="Girault D."/>
            <person name="Soupe-Gilbert M.-E."/>
            <person name="Picardeau M."/>
            <person name="Goarant C."/>
        </authorList>
    </citation>
    <scope>NUCLEOTIDE SEQUENCE [LARGE SCALE GENOMIC DNA]</scope>
    <source>
        <strain evidence="1 2">FH2-B-A1</strain>
    </source>
</reference>
<evidence type="ECO:0008006" key="3">
    <source>
        <dbReference type="Google" id="ProtNLM"/>
    </source>
</evidence>
<evidence type="ECO:0000313" key="2">
    <source>
        <dbReference type="Proteomes" id="UP000232145"/>
    </source>
</evidence>
<accession>A0A2N0AQ08</accession>
<dbReference type="AlphaFoldDB" id="A0A2N0AQ08"/>
<sequence>MNSYQKFFLISFILLFGISPNHAVGVEVGILGYELFLRETNQLNRFQSPVWDLQIHQMGTEFQKNAYLNRISGESMFVGLKDKNKREKIVWDLNIQLTSGKETGLRPFYLGKNHYIGYESSKFLIGVGRREHLFRPKSFISSYDGGDGVFLEFVPIQNLSLQFFLWDHYSGVLLLEKDRFRSLFQIPSEDSNSYVDLRNKDERTDVSHHRRHSFGLVYGEYFSLRLGIQYVELGSWGKNRKDHAKETKASGADGDSLLSGNIGFRFDAEIWDLQFDFLWAKGNDRTNSKLAAQSSSIPVSGEAIQLGSELRYGGFLLRSSHFLSDREERNQKNQIIREGYVSMGAHPSQTPFLSQIFRIFPSAALTDGGYEKNYALRDGRCFGYLSELVLQFTYHQFALKLIGSYFLPYQVTRPSDGRISFQKKDFEVFYIGEGLLELSLKEDSSFELGIGVSQLFVPESFALKSNFGYVFGRLEI</sequence>
<proteinExistence type="predicted"/>
<dbReference type="OrthoDB" id="334958at2"/>
<dbReference type="NCBIfam" id="NF047476">
    <property type="entry name" value="LA_2168_fam"/>
    <property type="match status" value="1"/>
</dbReference>
<gene>
    <name evidence="1" type="ORF">CH364_09355</name>
</gene>
<protein>
    <recommendedName>
        <fullName evidence="3">Alginate export domain-containing protein</fullName>
    </recommendedName>
</protein>
<organism evidence="1 2">
    <name type="scientific">Leptospira harrisiae</name>
    <dbReference type="NCBI Taxonomy" id="2023189"/>
    <lineage>
        <taxon>Bacteria</taxon>
        <taxon>Pseudomonadati</taxon>
        <taxon>Spirochaetota</taxon>
        <taxon>Spirochaetia</taxon>
        <taxon>Leptospirales</taxon>
        <taxon>Leptospiraceae</taxon>
        <taxon>Leptospira</taxon>
    </lineage>
</organism>
<comment type="caution">
    <text evidence="1">The sequence shown here is derived from an EMBL/GenBank/DDBJ whole genome shotgun (WGS) entry which is preliminary data.</text>
</comment>
<dbReference type="EMBL" id="NPDX01000001">
    <property type="protein sequence ID" value="PJZ86350.1"/>
    <property type="molecule type" value="Genomic_DNA"/>
</dbReference>
<dbReference type="RefSeq" id="WP_100743231.1">
    <property type="nucleotide sequence ID" value="NZ_NPDW01000001.1"/>
</dbReference>
<dbReference type="Proteomes" id="UP000232145">
    <property type="component" value="Unassembled WGS sequence"/>
</dbReference>
<name>A0A2N0AQ08_9LEPT</name>
<evidence type="ECO:0000313" key="1">
    <source>
        <dbReference type="EMBL" id="PJZ86350.1"/>
    </source>
</evidence>
<keyword evidence="2" id="KW-1185">Reference proteome</keyword>